<evidence type="ECO:0000256" key="2">
    <source>
        <dbReference type="ARBA" id="ARBA00022801"/>
    </source>
</evidence>
<dbReference type="Gene3D" id="3.60.20.40">
    <property type="match status" value="1"/>
</dbReference>
<reference evidence="4" key="1">
    <citation type="submission" date="2018-05" db="EMBL/GenBank/DDBJ databases">
        <authorList>
            <person name="Lanie J.A."/>
            <person name="Ng W.-L."/>
            <person name="Kazmierczak K.M."/>
            <person name="Andrzejewski T.M."/>
            <person name="Davidsen T.M."/>
            <person name="Wayne K.J."/>
            <person name="Tettelin H."/>
            <person name="Glass J.I."/>
            <person name="Rusch D."/>
            <person name="Podicherti R."/>
            <person name="Tsui H.-C.T."/>
            <person name="Winkler M.E."/>
        </authorList>
    </citation>
    <scope>NUCLEOTIDE SEQUENCE</scope>
</reference>
<dbReference type="PANTHER" id="PTHR43199:SF1">
    <property type="entry name" value="GLUTATHIONE HYDROLASE PROENZYME"/>
    <property type="match status" value="1"/>
</dbReference>
<organism evidence="4">
    <name type="scientific">marine metagenome</name>
    <dbReference type="NCBI Taxonomy" id="408172"/>
    <lineage>
        <taxon>unclassified sequences</taxon>
        <taxon>metagenomes</taxon>
        <taxon>ecological metagenomes</taxon>
    </lineage>
</organism>
<dbReference type="PANTHER" id="PTHR43199">
    <property type="entry name" value="GLUTATHIONE HYDROLASE"/>
    <property type="match status" value="1"/>
</dbReference>
<dbReference type="Pfam" id="PF01019">
    <property type="entry name" value="G_glu_transpept"/>
    <property type="match status" value="1"/>
</dbReference>
<dbReference type="InterPro" id="IPR051792">
    <property type="entry name" value="GGT_bact"/>
</dbReference>
<dbReference type="PRINTS" id="PR01210">
    <property type="entry name" value="GGTRANSPTASE"/>
</dbReference>
<dbReference type="InterPro" id="IPR043137">
    <property type="entry name" value="GGT_ssub_C"/>
</dbReference>
<dbReference type="InterPro" id="IPR029055">
    <property type="entry name" value="Ntn_hydrolases_N"/>
</dbReference>
<protein>
    <recommendedName>
        <fullName evidence="5">Gamma-glutamyltransferase</fullName>
    </recommendedName>
</protein>
<accession>A0A382A9Z8</accession>
<evidence type="ECO:0000256" key="3">
    <source>
        <dbReference type="ARBA" id="ARBA00023145"/>
    </source>
</evidence>
<dbReference type="EMBL" id="UINC01024536">
    <property type="protein sequence ID" value="SVA98345.1"/>
    <property type="molecule type" value="Genomic_DNA"/>
</dbReference>
<feature type="non-terminal residue" evidence="4">
    <location>
        <position position="1"/>
    </location>
</feature>
<keyword evidence="1" id="KW-0808">Transferase</keyword>
<name>A0A382A9Z8_9ZZZZ</name>
<dbReference type="SUPFAM" id="SSF56235">
    <property type="entry name" value="N-terminal nucleophile aminohydrolases (Ntn hydrolases)"/>
    <property type="match status" value="1"/>
</dbReference>
<evidence type="ECO:0000256" key="1">
    <source>
        <dbReference type="ARBA" id="ARBA00022679"/>
    </source>
</evidence>
<dbReference type="AlphaFoldDB" id="A0A382A9Z8"/>
<evidence type="ECO:0008006" key="5">
    <source>
        <dbReference type="Google" id="ProtNLM"/>
    </source>
</evidence>
<dbReference type="GO" id="GO:0016740">
    <property type="term" value="F:transferase activity"/>
    <property type="evidence" value="ECO:0007669"/>
    <property type="project" value="UniProtKB-KW"/>
</dbReference>
<keyword evidence="2" id="KW-0378">Hydrolase</keyword>
<evidence type="ECO:0000313" key="4">
    <source>
        <dbReference type="EMBL" id="SVA98345.1"/>
    </source>
</evidence>
<dbReference type="GO" id="GO:0016787">
    <property type="term" value="F:hydrolase activity"/>
    <property type="evidence" value="ECO:0007669"/>
    <property type="project" value="UniProtKB-KW"/>
</dbReference>
<keyword evidence="3" id="KW-0865">Zymogen</keyword>
<gene>
    <name evidence="4" type="ORF">METZ01_LOCUS151199</name>
</gene>
<proteinExistence type="predicted"/>
<sequence>VASHHYLASDVGAEILRSGGNAVDAAIGTSLAIGTVEPWMSGLGGGGFMMVYLASEDKTYAVDFGMVAPGELNPDDYPLTGENASDLFGWPEVVENRNLLGYPSIAVPGYVAGISTAAKKFGSFSWEDLITPAIKLTESGMVADWYATLMITTAAAQLDEFPESKKVYLPNGFPPVGEWGRPPPAIVLGELAETYRRLRDAGPRDFYEGKLADSLVSDLKSGGSVLSKSDLAKYEARIHPALEGKYGDAAISVAPGLTAGPTLLDAFQRMGSRASGETPGPETYLAYAESLSEAYKHRFDTMGDSNEISAPSCTTHITVGDANGNFVALTQTLLSLFGSKVMLPSSGVLMNNGIMWFDPRPGLPNSIQPGRKPLSNMCPTIFTHNGSRTALGASGGRRIMPAVFQLMSFLTDFDMDVGVAAAHPRIDVSGGDTLSLDARLSQEIEDVISKKFAVERGHHGVYPSLYACPNVVSGPIGGGAVTGAAFIPSPWAKVSASG</sequence>